<evidence type="ECO:0000313" key="2">
    <source>
        <dbReference type="Proteomes" id="UP000316092"/>
    </source>
</evidence>
<comment type="caution">
    <text evidence="1">The sequence shown here is derived from an EMBL/GenBank/DDBJ whole genome shotgun (WGS) entry which is preliminary data.</text>
</comment>
<dbReference type="Gene3D" id="3.30.70.100">
    <property type="match status" value="1"/>
</dbReference>
<dbReference type="RefSeq" id="WP_143720723.1">
    <property type="nucleotide sequence ID" value="NZ_VKDB01000009.1"/>
</dbReference>
<gene>
    <name evidence="1" type="ORF">FNU79_10080</name>
</gene>
<proteinExistence type="predicted"/>
<protein>
    <submittedName>
        <fullName evidence="1">Uncharacterized protein</fullName>
    </submittedName>
</protein>
<reference evidence="1 2" key="1">
    <citation type="submission" date="2019-07" db="EMBL/GenBank/DDBJ databases">
        <title>Deinococcus detaillus sp. nov., isolated from humus soil in Antarctica.</title>
        <authorList>
            <person name="Zhang K."/>
        </authorList>
    </citation>
    <scope>NUCLEOTIDE SEQUENCE [LARGE SCALE GENOMIC DNA]</scope>
    <source>
        <strain evidence="1 2">H1</strain>
    </source>
</reference>
<dbReference type="OrthoDB" id="72477at2"/>
<accession>A0A553UZ90</accession>
<evidence type="ECO:0000313" key="1">
    <source>
        <dbReference type="EMBL" id="TSA85529.1"/>
    </source>
</evidence>
<dbReference type="Proteomes" id="UP000316092">
    <property type="component" value="Unassembled WGS sequence"/>
</dbReference>
<organism evidence="1 2">
    <name type="scientific">Deinococcus detaillensis</name>
    <dbReference type="NCBI Taxonomy" id="2592048"/>
    <lineage>
        <taxon>Bacteria</taxon>
        <taxon>Thermotogati</taxon>
        <taxon>Deinococcota</taxon>
        <taxon>Deinococci</taxon>
        <taxon>Deinococcales</taxon>
        <taxon>Deinococcaceae</taxon>
        <taxon>Deinococcus</taxon>
    </lineage>
</organism>
<name>A0A553UZ90_9DEIO</name>
<dbReference type="AlphaFoldDB" id="A0A553UZ90"/>
<dbReference type="EMBL" id="VKDB01000009">
    <property type="protein sequence ID" value="TSA85529.1"/>
    <property type="molecule type" value="Genomic_DNA"/>
</dbReference>
<keyword evidence="2" id="KW-1185">Reference proteome</keyword>
<dbReference type="SUPFAM" id="SSF54909">
    <property type="entry name" value="Dimeric alpha+beta barrel"/>
    <property type="match status" value="1"/>
</dbReference>
<dbReference type="InterPro" id="IPR011008">
    <property type="entry name" value="Dimeric_a/b-barrel"/>
</dbReference>
<sequence>MHAKVIEAQIRPGKMEGAIEIFKDMFGTIPTQERSLVSAQLLTNSGTGRILMLLVWEHGSDLTAMEARGYFQTQIARFQPVLAAPAHVERYEVSVPQPRRGAEDPG</sequence>